<dbReference type="Proteomes" id="UP000179807">
    <property type="component" value="Unassembled WGS sequence"/>
</dbReference>
<evidence type="ECO:0000313" key="2">
    <source>
        <dbReference type="EMBL" id="OHT10882.1"/>
    </source>
</evidence>
<sequence>MKSAIDLAIRSKPPVIKPIPGDILNLPGNLVSLVVTNWLGIQLRKPPPKAPAKRLTQQRKGGKTVNVEPPPPEPELQGPFLVFITDYPRTVEQFQDVLAQQAPIYCHLTIDGGPPVTDKKNSAAVNPATNFENDLKEVLSSEMKFFTIKISSETPMEQQLMEIIQQIHSVYNGYVEYRREFVDTCYITLPTYPKEPILFPLLPAEKPQKSTRDSGRGSISLAGLASSQPQNPIVATDALNAAYKSMILSEIESFIRTSAQPCFSTHFQHYAEIFPAFPLPASLAQVLAIRPNSKAKEIFLMRRAADRNNVPYDTIFRVHIRKKFEEMIGYSIGERNQKEYLAFEILPNVIAPLSEQFSEFKMAEFGGKILLAFYHKIPEDLPILERHDTYELPTYVGFGKWFDEHGPFTHEVKDIKIPKDVGVSTGGSSLFMGMESDQTTSIATHYFCESGLRVVTYQPKTENGMLEDLHFHLSYCQNERFAFKMSQRPSPTTGEEEEEDSVETLTSIRGVLSKNTEFYFDHSSDKANFIMTYKNTRVEFDILKHICIISGIEGESHRIITPDGKLIKYCPNPIIYHSDGTIATKIRDKWKMVDSEGIGYVKRDGKWLLEPKFNETSTTISTYFTSRKVTNRSDGLSTIDDNGEITLIFPDETKYNMKTHTFYHSKIPSVSVNERVITIDSKEFTAEFANNCDCSFTLKNQDCTISFNEDLRHLLIQYGQFCNVMTIVDLLTGNIAHVGARRFVYYLTEDWKWNLGRQLCSKKDMLQHFQDGDFIDRIQAIEKVDKEEIETIITNGHKPRLFIVEKDFNDFNVFELLDDSVYKTIADQAINQPKKNTEKDLTLWFNTKPKSFREIKILPKITSEMAKQAEEVVQKENEIQINQKVARISAIDPKWRVAEAQQLKEEEEMINLYQKYGIDQNFDVKTVSINITDNQIFEEEEEEANDEYLEEEEYSS</sequence>
<dbReference type="VEuPathDB" id="TrichDB:TRFO_19675"/>
<dbReference type="GeneID" id="94835636"/>
<keyword evidence="3" id="KW-1185">Reference proteome</keyword>
<dbReference type="RefSeq" id="XP_068364018.1">
    <property type="nucleotide sequence ID" value="XM_068500932.1"/>
</dbReference>
<comment type="caution">
    <text evidence="2">The sequence shown here is derived from an EMBL/GenBank/DDBJ whole genome shotgun (WGS) entry which is preliminary data.</text>
</comment>
<dbReference type="OrthoDB" id="10487683at2759"/>
<proteinExistence type="predicted"/>
<reference evidence="2" key="1">
    <citation type="submission" date="2016-10" db="EMBL/GenBank/DDBJ databases">
        <authorList>
            <person name="Benchimol M."/>
            <person name="Almeida L.G."/>
            <person name="Vasconcelos A.T."/>
            <person name="Perreira-Neves A."/>
            <person name="Rosa I.A."/>
            <person name="Tasca T."/>
            <person name="Bogo M.R."/>
            <person name="de Souza W."/>
        </authorList>
    </citation>
    <scope>NUCLEOTIDE SEQUENCE [LARGE SCALE GENOMIC DNA]</scope>
    <source>
        <strain evidence="2">K</strain>
    </source>
</reference>
<protein>
    <submittedName>
        <fullName evidence="2">Uncharacterized protein</fullName>
    </submittedName>
</protein>
<feature type="region of interest" description="Disordered" evidence="1">
    <location>
        <begin position="45"/>
        <end position="72"/>
    </location>
</feature>
<gene>
    <name evidence="2" type="ORF">TRFO_19675</name>
</gene>
<evidence type="ECO:0000256" key="1">
    <source>
        <dbReference type="SAM" id="MobiDB-lite"/>
    </source>
</evidence>
<evidence type="ECO:0000313" key="3">
    <source>
        <dbReference type="Proteomes" id="UP000179807"/>
    </source>
</evidence>
<name>A0A1J4KIJ4_9EUKA</name>
<organism evidence="2 3">
    <name type="scientific">Tritrichomonas foetus</name>
    <dbReference type="NCBI Taxonomy" id="1144522"/>
    <lineage>
        <taxon>Eukaryota</taxon>
        <taxon>Metamonada</taxon>
        <taxon>Parabasalia</taxon>
        <taxon>Tritrichomonadida</taxon>
        <taxon>Tritrichomonadidae</taxon>
        <taxon>Tritrichomonas</taxon>
    </lineage>
</organism>
<dbReference type="AlphaFoldDB" id="A0A1J4KIJ4"/>
<dbReference type="EMBL" id="MLAK01000599">
    <property type="protein sequence ID" value="OHT10882.1"/>
    <property type="molecule type" value="Genomic_DNA"/>
</dbReference>
<accession>A0A1J4KIJ4</accession>